<evidence type="ECO:0000313" key="2">
    <source>
        <dbReference type="EMBL" id="CAG01807.1"/>
    </source>
</evidence>
<dbReference type="OrthoDB" id="9948620at2759"/>
<feature type="region of interest" description="Disordered" evidence="1">
    <location>
        <begin position="56"/>
        <end position="176"/>
    </location>
</feature>
<sequence length="176" mass="18511">MIRRGLCVLAVLSTCGDEVHRGGPGGRAVQAAAPARQPGLPGQAEVSFLEELREIALQGAQRDGGQEAPDVAPPTSEALSGGPGEPSAHSDADRSMLEALGSPGERSILSERTKAGNGHAGEDESRESQENPGSHQSLSSEEESSEKKGKKRTAGKEHEEQPDEDLIKDEKGESRR</sequence>
<proteinExistence type="predicted"/>
<evidence type="ECO:0000256" key="1">
    <source>
        <dbReference type="SAM" id="MobiDB-lite"/>
    </source>
</evidence>
<accession>Q4SC25</accession>
<protein>
    <submittedName>
        <fullName evidence="2">(spotted green pufferfish) hypothetical protein</fullName>
    </submittedName>
</protein>
<name>Q4SC25_TETNG</name>
<dbReference type="AlphaFoldDB" id="Q4SC25"/>
<feature type="region of interest" description="Disordered" evidence="1">
    <location>
        <begin position="21"/>
        <end position="43"/>
    </location>
</feature>
<reference evidence="2" key="2">
    <citation type="submission" date="2004-02" db="EMBL/GenBank/DDBJ databases">
        <authorList>
            <consortium name="Genoscope"/>
            <consortium name="Whitehead Institute Centre for Genome Research"/>
        </authorList>
    </citation>
    <scope>NUCLEOTIDE SEQUENCE</scope>
</reference>
<dbReference type="KEGG" id="tng:GSTEN00020695G001"/>
<gene>
    <name evidence="2" type="ORF">GSTENG00020695001</name>
</gene>
<feature type="compositionally biased region" description="Low complexity" evidence="1">
    <location>
        <begin position="27"/>
        <end position="39"/>
    </location>
</feature>
<organism evidence="2">
    <name type="scientific">Tetraodon nigroviridis</name>
    <name type="common">Spotted green pufferfish</name>
    <name type="synonym">Chelonodon nigroviridis</name>
    <dbReference type="NCBI Taxonomy" id="99883"/>
    <lineage>
        <taxon>Eukaryota</taxon>
        <taxon>Metazoa</taxon>
        <taxon>Chordata</taxon>
        <taxon>Craniata</taxon>
        <taxon>Vertebrata</taxon>
        <taxon>Euteleostomi</taxon>
        <taxon>Actinopterygii</taxon>
        <taxon>Neopterygii</taxon>
        <taxon>Teleostei</taxon>
        <taxon>Neoteleostei</taxon>
        <taxon>Acanthomorphata</taxon>
        <taxon>Eupercaria</taxon>
        <taxon>Tetraodontiformes</taxon>
        <taxon>Tetradontoidea</taxon>
        <taxon>Tetraodontidae</taxon>
        <taxon>Tetraodon</taxon>
    </lineage>
</organism>
<comment type="caution">
    <text evidence="2">The sequence shown here is derived from an EMBL/GenBank/DDBJ whole genome shotgun (WGS) entry which is preliminary data.</text>
</comment>
<reference evidence="2" key="1">
    <citation type="journal article" date="2004" name="Nature">
        <title>Genome duplication in the teleost fish Tetraodon nigroviridis reveals the early vertebrate proto-karyotype.</title>
        <authorList>
            <person name="Jaillon O."/>
            <person name="Aury J.-M."/>
            <person name="Brunet F."/>
            <person name="Petit J.-L."/>
            <person name="Stange-Thomann N."/>
            <person name="Mauceli E."/>
            <person name="Bouneau L."/>
            <person name="Fischer C."/>
            <person name="Ozouf-Costaz C."/>
            <person name="Bernot A."/>
            <person name="Nicaud S."/>
            <person name="Jaffe D."/>
            <person name="Fisher S."/>
            <person name="Lutfalla G."/>
            <person name="Dossat C."/>
            <person name="Segurens B."/>
            <person name="Dasilva C."/>
            <person name="Salanoubat M."/>
            <person name="Levy M."/>
            <person name="Boudet N."/>
            <person name="Castellano S."/>
            <person name="Anthouard V."/>
            <person name="Jubin C."/>
            <person name="Castelli V."/>
            <person name="Katinka M."/>
            <person name="Vacherie B."/>
            <person name="Biemont C."/>
            <person name="Skalli Z."/>
            <person name="Cattolico L."/>
            <person name="Poulain J."/>
            <person name="De Berardinis V."/>
            <person name="Cruaud C."/>
            <person name="Duprat S."/>
            <person name="Brottier P."/>
            <person name="Coutanceau J.-P."/>
            <person name="Gouzy J."/>
            <person name="Parra G."/>
            <person name="Lardier G."/>
            <person name="Chapple C."/>
            <person name="McKernan K.J."/>
            <person name="McEwan P."/>
            <person name="Bosak S."/>
            <person name="Kellis M."/>
            <person name="Volff J.-N."/>
            <person name="Guigo R."/>
            <person name="Zody M.C."/>
            <person name="Mesirov J."/>
            <person name="Lindblad-Toh K."/>
            <person name="Birren B."/>
            <person name="Nusbaum C."/>
            <person name="Kahn D."/>
            <person name="Robinson-Rechavi M."/>
            <person name="Laudet V."/>
            <person name="Schachter V."/>
            <person name="Quetier F."/>
            <person name="Saurin W."/>
            <person name="Scarpelli C."/>
            <person name="Wincker P."/>
            <person name="Lander E.S."/>
            <person name="Weissenbach J."/>
            <person name="Roest Crollius H."/>
        </authorList>
    </citation>
    <scope>NUCLEOTIDE SEQUENCE [LARGE SCALE GENOMIC DNA]</scope>
</reference>
<dbReference type="EMBL" id="CAAE01014660">
    <property type="protein sequence ID" value="CAG01807.1"/>
    <property type="molecule type" value="Genomic_DNA"/>
</dbReference>
<feature type="compositionally biased region" description="Basic and acidic residues" evidence="1">
    <location>
        <begin position="108"/>
        <end position="129"/>
    </location>
</feature>